<evidence type="ECO:0008006" key="10">
    <source>
        <dbReference type="Google" id="ProtNLM"/>
    </source>
</evidence>
<keyword evidence="6" id="KW-0143">Chaperone</keyword>
<dbReference type="GO" id="GO:0006457">
    <property type="term" value="P:protein folding"/>
    <property type="evidence" value="ECO:0007669"/>
    <property type="project" value="InterPro"/>
</dbReference>
<reference evidence="9" key="1">
    <citation type="submission" date="2014-12" db="EMBL/GenBank/DDBJ databases">
        <title>Insight into the proteome of Arion vulgaris.</title>
        <authorList>
            <person name="Aradska J."/>
            <person name="Bulat T."/>
            <person name="Smidak R."/>
            <person name="Sarate P."/>
            <person name="Gangsoo J."/>
            <person name="Sialana F."/>
            <person name="Bilban M."/>
            <person name="Lubec G."/>
        </authorList>
    </citation>
    <scope>NUCLEOTIDE SEQUENCE</scope>
    <source>
        <tissue evidence="9">Skin</tissue>
    </source>
</reference>
<dbReference type="AlphaFoldDB" id="A0A0B7B7I0"/>
<evidence type="ECO:0000256" key="6">
    <source>
        <dbReference type="ARBA" id="ARBA00023186"/>
    </source>
</evidence>
<dbReference type="Pfam" id="PF10185">
    <property type="entry name" value="Mesd"/>
    <property type="match status" value="1"/>
</dbReference>
<evidence type="ECO:0000256" key="1">
    <source>
        <dbReference type="ARBA" id="ARBA00004240"/>
    </source>
</evidence>
<feature type="compositionally biased region" description="Basic and acidic residues" evidence="7">
    <location>
        <begin position="185"/>
        <end position="194"/>
    </location>
</feature>
<evidence type="ECO:0000256" key="4">
    <source>
        <dbReference type="ARBA" id="ARBA00022729"/>
    </source>
</evidence>
<comment type="similarity">
    <text evidence="2">Belongs to the MESD family.</text>
</comment>
<feature type="chain" id="PRO_5002111778" description="LDLR chaperone MESD" evidence="8">
    <location>
        <begin position="22"/>
        <end position="206"/>
    </location>
</feature>
<dbReference type="Gene3D" id="6.10.250.640">
    <property type="match status" value="1"/>
</dbReference>
<feature type="signal peptide" evidence="8">
    <location>
        <begin position="1"/>
        <end position="21"/>
    </location>
</feature>
<evidence type="ECO:0000256" key="3">
    <source>
        <dbReference type="ARBA" id="ARBA00022687"/>
    </source>
</evidence>
<dbReference type="GO" id="GO:0005783">
    <property type="term" value="C:endoplasmic reticulum"/>
    <property type="evidence" value="ECO:0007669"/>
    <property type="project" value="UniProtKB-SubCell"/>
</dbReference>
<accession>A0A0B7B7I0</accession>
<feature type="compositionally biased region" description="Basic residues" evidence="7">
    <location>
        <begin position="195"/>
        <end position="206"/>
    </location>
</feature>
<protein>
    <recommendedName>
        <fullName evidence="10">LDLR chaperone MESD</fullName>
    </recommendedName>
</protein>
<evidence type="ECO:0000256" key="2">
    <source>
        <dbReference type="ARBA" id="ARBA00011068"/>
    </source>
</evidence>
<gene>
    <name evidence="9" type="primary">ORF164340</name>
</gene>
<dbReference type="GO" id="GO:0016055">
    <property type="term" value="P:Wnt signaling pathway"/>
    <property type="evidence" value="ECO:0007669"/>
    <property type="project" value="UniProtKB-KW"/>
</dbReference>
<sequence>MCRYLLFLMLVSLVYFNICIAKKDTSDKSNSESEKWKKKDVRDYNDADIERLLDQWEEADEDKLEDDELPEWKRQPPKIDLAQIDPQDPEGFLKMSKKGRTLMMFATVSGNPTEQETEKISSLWHSSLFNAHIETQRYVVGDNRVLFMLKDGSKAWEIRNFLVQQERCEEVSIEGQSYPGAAAVHKNEVKDDKKKSKKDKKKKVEL</sequence>
<feature type="region of interest" description="Disordered" evidence="7">
    <location>
        <begin position="174"/>
        <end position="206"/>
    </location>
</feature>
<evidence type="ECO:0000256" key="5">
    <source>
        <dbReference type="ARBA" id="ARBA00022824"/>
    </source>
</evidence>
<keyword evidence="3" id="KW-0879">Wnt signaling pathway</keyword>
<comment type="subcellular location">
    <subcellularLocation>
        <location evidence="1">Endoplasmic reticulum</location>
    </subcellularLocation>
</comment>
<dbReference type="PANTHER" id="PTHR17600:SF2">
    <property type="entry name" value="LRP CHAPERONE MESD"/>
    <property type="match status" value="1"/>
</dbReference>
<dbReference type="PANTHER" id="PTHR17600">
    <property type="entry name" value="MESODERM DEVELOPMENT CANDIDATE 2"/>
    <property type="match status" value="1"/>
</dbReference>
<evidence type="ECO:0000313" key="9">
    <source>
        <dbReference type="EMBL" id="CEK88276.1"/>
    </source>
</evidence>
<organism evidence="9">
    <name type="scientific">Arion vulgaris</name>
    <dbReference type="NCBI Taxonomy" id="1028688"/>
    <lineage>
        <taxon>Eukaryota</taxon>
        <taxon>Metazoa</taxon>
        <taxon>Spiralia</taxon>
        <taxon>Lophotrochozoa</taxon>
        <taxon>Mollusca</taxon>
        <taxon>Gastropoda</taxon>
        <taxon>Heterobranchia</taxon>
        <taxon>Euthyneura</taxon>
        <taxon>Panpulmonata</taxon>
        <taxon>Eupulmonata</taxon>
        <taxon>Stylommatophora</taxon>
        <taxon>Helicina</taxon>
        <taxon>Arionoidea</taxon>
        <taxon>Arionidae</taxon>
        <taxon>Arion</taxon>
    </lineage>
</organism>
<dbReference type="InterPro" id="IPR019330">
    <property type="entry name" value="MESD"/>
</dbReference>
<proteinExistence type="inferred from homology"/>
<evidence type="ECO:0000256" key="8">
    <source>
        <dbReference type="SAM" id="SignalP"/>
    </source>
</evidence>
<dbReference type="EMBL" id="HACG01041411">
    <property type="protein sequence ID" value="CEK88276.1"/>
    <property type="molecule type" value="Transcribed_RNA"/>
</dbReference>
<dbReference type="FunFam" id="3.30.70.260:FF:000031">
    <property type="entry name" value="LDLR chaperone MESD"/>
    <property type="match status" value="1"/>
</dbReference>
<keyword evidence="4 8" id="KW-0732">Signal</keyword>
<evidence type="ECO:0000256" key="7">
    <source>
        <dbReference type="SAM" id="MobiDB-lite"/>
    </source>
</evidence>
<keyword evidence="5" id="KW-0256">Endoplasmic reticulum</keyword>
<dbReference type="Gene3D" id="3.30.70.260">
    <property type="match status" value="1"/>
</dbReference>
<name>A0A0B7B7I0_9EUPU</name>